<keyword evidence="2 6" id="KW-0378">Hydrolase</keyword>
<dbReference type="Gene3D" id="2.60.40.1760">
    <property type="entry name" value="glycosyl hydrolase (family 31)"/>
    <property type="match status" value="1"/>
</dbReference>
<protein>
    <recommendedName>
        <fullName evidence="5">alpha-D-xyloside xylohydrolase</fullName>
        <ecNumber evidence="5">3.2.1.177</ecNumber>
    </recommendedName>
</protein>
<dbReference type="GO" id="GO:0005975">
    <property type="term" value="P:carbohydrate metabolic process"/>
    <property type="evidence" value="ECO:0007669"/>
    <property type="project" value="InterPro"/>
</dbReference>
<dbReference type="NCBIfam" id="NF007940">
    <property type="entry name" value="PRK10658.1"/>
    <property type="match status" value="1"/>
</dbReference>
<evidence type="ECO:0000256" key="5">
    <source>
        <dbReference type="ARBA" id="ARBA00066962"/>
    </source>
</evidence>
<dbReference type="SUPFAM" id="SSF51445">
    <property type="entry name" value="(Trans)glycosidases"/>
    <property type="match status" value="1"/>
</dbReference>
<keyword evidence="3 6" id="KW-0326">Glycosidase</keyword>
<reference evidence="10" key="2">
    <citation type="journal article" date="2021" name="PeerJ">
        <title>Extensive microbial diversity within the chicken gut microbiome revealed by metagenomics and culture.</title>
        <authorList>
            <person name="Gilroy R."/>
            <person name="Ravi A."/>
            <person name="Getino M."/>
            <person name="Pursley I."/>
            <person name="Horton D.L."/>
            <person name="Alikhan N.F."/>
            <person name="Baker D."/>
            <person name="Gharbi K."/>
            <person name="Hall N."/>
            <person name="Watson M."/>
            <person name="Adriaenssens E.M."/>
            <person name="Foster-Nyarko E."/>
            <person name="Jarju S."/>
            <person name="Secka A."/>
            <person name="Antonio M."/>
            <person name="Oren A."/>
            <person name="Chaudhuri R.R."/>
            <person name="La Ragione R."/>
            <person name="Hildebrand F."/>
            <person name="Pallen M.J."/>
        </authorList>
    </citation>
    <scope>NUCLEOTIDE SEQUENCE</scope>
    <source>
        <strain evidence="10">CHK195-11698</strain>
    </source>
</reference>
<organism evidence="10 11">
    <name type="scientific">Candidatus Fimiplasma intestinipullorum</name>
    <dbReference type="NCBI Taxonomy" id="2840825"/>
    <lineage>
        <taxon>Bacteria</taxon>
        <taxon>Bacillati</taxon>
        <taxon>Bacillota</taxon>
        <taxon>Clostridia</taxon>
        <taxon>Eubacteriales</taxon>
        <taxon>Candidatus Fimiplasma</taxon>
    </lineage>
</organism>
<dbReference type="PANTHER" id="PTHR43053">
    <property type="entry name" value="GLYCOSIDASE FAMILY 31"/>
    <property type="match status" value="1"/>
</dbReference>
<evidence type="ECO:0000256" key="6">
    <source>
        <dbReference type="RuleBase" id="RU361185"/>
    </source>
</evidence>
<dbReference type="InterPro" id="IPR011013">
    <property type="entry name" value="Gal_mutarotase_sf_dom"/>
</dbReference>
<dbReference type="InterPro" id="IPR000322">
    <property type="entry name" value="Glyco_hydro_31_TIM"/>
</dbReference>
<feature type="domain" description="Glycoside hydrolase family 31 TIM barrel" evidence="7">
    <location>
        <begin position="258"/>
        <end position="570"/>
    </location>
</feature>
<dbReference type="Gene3D" id="3.20.20.80">
    <property type="entry name" value="Glycosidases"/>
    <property type="match status" value="1"/>
</dbReference>
<evidence type="ECO:0000259" key="9">
    <source>
        <dbReference type="Pfam" id="PF21365"/>
    </source>
</evidence>
<dbReference type="FunFam" id="3.20.20.80:FF:000053">
    <property type="entry name" value="Alpha-xylosidase YicI"/>
    <property type="match status" value="1"/>
</dbReference>
<dbReference type="SUPFAM" id="SSF51011">
    <property type="entry name" value="Glycosyl hydrolase domain"/>
    <property type="match status" value="1"/>
</dbReference>
<evidence type="ECO:0000259" key="8">
    <source>
        <dbReference type="Pfam" id="PF13802"/>
    </source>
</evidence>
<dbReference type="InterPro" id="IPR048395">
    <property type="entry name" value="Glyco_hydro_31_C"/>
</dbReference>
<evidence type="ECO:0000313" key="11">
    <source>
        <dbReference type="Proteomes" id="UP000824175"/>
    </source>
</evidence>
<sequence>MKFSNGFWLDKAGCVVSRPLEVRSYDFDGHTLTLYVPHRPIQNRGDTLNLTMSTLSITAPCKNILHIEHVHHLGACKPGPFYDLKEEKTELTLEEQADCLILKQEDLVLVIHKSPYQLTFYYKGKKLTTSPSKASAWITDENKQSYMREQLSLSVGETVYGLGERFGPFVKNGQTVDMWQADGGTCSEQAYKNVPFYLTSQNYGVFVTKCEDVSFEVASEVVSRVSFTVPGQSLGYDIISGDDPKAVLERYTFRSGRPALLPDWSYGLWLSTSFTTDYDEKTIQSFIDGMKQRDLPFNVFHFDCFWMKESEWCNFEWDGTMFHDPEGMLARLKQQGLHICVWINPYIAQKSPLFKEAMTKGYLLKNTNGTIFQTDLWQAGMGIVDFTHPEAKAWYQSHLRRLLAQGVDCFKTDFGERIPTHVHYHDGSDPVKMHNYYTYLYNQAVFEVLEEERGKGEAVLFSRSATATCQKFPLHWGGDCSSTYESMAETLRGGLSLGLGGFGYWSHDISGFEDTSTPDLYKRWVAFGLLSSHSRLHGSSSYRVPWLFDEEASDVLRHFTRIKEALMPYLIAKGKEAHEKGWPILRAMWLEFPNDLTCRYLDTQYMLGDKILVAPVFNEEGLVSYYLPEGEWYHLLSHEKREGGRWYQEQYNYFSLPLFTKDKALLLDHFQF</sequence>
<dbReference type="InterPro" id="IPR050985">
    <property type="entry name" value="Alpha-glycosidase_related"/>
</dbReference>
<dbReference type="CDD" id="cd06593">
    <property type="entry name" value="GH31_xylosidase_YicI"/>
    <property type="match status" value="1"/>
</dbReference>
<dbReference type="PANTHER" id="PTHR43053:SF4">
    <property type="entry name" value="MYOGENESIS-REGULATING GLYCOSIDASE"/>
    <property type="match status" value="1"/>
</dbReference>
<name>A0A9D1L1D1_9FIRM</name>
<dbReference type="GO" id="GO:0061634">
    <property type="term" value="F:alpha-D-xyloside xylohydrolase"/>
    <property type="evidence" value="ECO:0007669"/>
    <property type="project" value="UniProtKB-EC"/>
</dbReference>
<dbReference type="InterPro" id="IPR013780">
    <property type="entry name" value="Glyco_hydro_b"/>
</dbReference>
<evidence type="ECO:0000256" key="1">
    <source>
        <dbReference type="ARBA" id="ARBA00007806"/>
    </source>
</evidence>
<dbReference type="InterPro" id="IPR025887">
    <property type="entry name" value="Glyco_hydro_31_N_dom"/>
</dbReference>
<dbReference type="Pfam" id="PF13802">
    <property type="entry name" value="Gal_mutarotas_2"/>
    <property type="match status" value="1"/>
</dbReference>
<comment type="similarity">
    <text evidence="1 6">Belongs to the glycosyl hydrolase 31 family.</text>
</comment>
<reference evidence="10" key="1">
    <citation type="submission" date="2020-10" db="EMBL/GenBank/DDBJ databases">
        <authorList>
            <person name="Gilroy R."/>
        </authorList>
    </citation>
    <scope>NUCLEOTIDE SEQUENCE</scope>
    <source>
        <strain evidence="10">CHK195-11698</strain>
    </source>
</reference>
<gene>
    <name evidence="10" type="primary">yicI</name>
    <name evidence="10" type="ORF">IAD15_07830</name>
</gene>
<dbReference type="Gene3D" id="2.60.40.1180">
    <property type="entry name" value="Golgi alpha-mannosidase II"/>
    <property type="match status" value="1"/>
</dbReference>
<dbReference type="EMBL" id="DVMJ01000065">
    <property type="protein sequence ID" value="HIU13961.1"/>
    <property type="molecule type" value="Genomic_DNA"/>
</dbReference>
<dbReference type="Pfam" id="PF01055">
    <property type="entry name" value="Glyco_hydro_31_2nd"/>
    <property type="match status" value="1"/>
</dbReference>
<dbReference type="AlphaFoldDB" id="A0A9D1L1D1"/>
<evidence type="ECO:0000256" key="2">
    <source>
        <dbReference type="ARBA" id="ARBA00022801"/>
    </source>
</evidence>
<feature type="domain" description="Glycosyl hydrolase family 31 C-terminal" evidence="9">
    <location>
        <begin position="581"/>
        <end position="663"/>
    </location>
</feature>
<dbReference type="CDD" id="cd14752">
    <property type="entry name" value="GH31_N"/>
    <property type="match status" value="1"/>
</dbReference>
<feature type="domain" description="Glycoside hydrolase family 31 N-terminal" evidence="8">
    <location>
        <begin position="54"/>
        <end position="215"/>
    </location>
</feature>
<evidence type="ECO:0000313" key="10">
    <source>
        <dbReference type="EMBL" id="HIU13961.1"/>
    </source>
</evidence>
<dbReference type="SUPFAM" id="SSF74650">
    <property type="entry name" value="Galactose mutarotase-like"/>
    <property type="match status" value="1"/>
</dbReference>
<dbReference type="Proteomes" id="UP000824175">
    <property type="component" value="Unassembled WGS sequence"/>
</dbReference>
<dbReference type="EC" id="3.2.1.177" evidence="5"/>
<dbReference type="GO" id="GO:0030246">
    <property type="term" value="F:carbohydrate binding"/>
    <property type="evidence" value="ECO:0007669"/>
    <property type="project" value="InterPro"/>
</dbReference>
<evidence type="ECO:0000256" key="4">
    <source>
        <dbReference type="ARBA" id="ARBA00052064"/>
    </source>
</evidence>
<evidence type="ECO:0000256" key="3">
    <source>
        <dbReference type="ARBA" id="ARBA00023295"/>
    </source>
</evidence>
<comment type="catalytic activity">
    <reaction evidence="4">
        <text>Hydrolysis of terminal, non-reducing alpha-D-xylose residues with release of alpha-D-xylose.</text>
        <dbReference type="EC" id="3.2.1.177"/>
    </reaction>
</comment>
<evidence type="ECO:0000259" key="7">
    <source>
        <dbReference type="Pfam" id="PF01055"/>
    </source>
</evidence>
<dbReference type="Pfam" id="PF21365">
    <property type="entry name" value="Glyco_hydro_31_3rd"/>
    <property type="match status" value="1"/>
</dbReference>
<accession>A0A9D1L1D1</accession>
<dbReference type="InterPro" id="IPR017853">
    <property type="entry name" value="GH"/>
</dbReference>
<proteinExistence type="inferred from homology"/>
<comment type="caution">
    <text evidence="10">The sequence shown here is derived from an EMBL/GenBank/DDBJ whole genome shotgun (WGS) entry which is preliminary data.</text>
</comment>